<proteinExistence type="predicted"/>
<feature type="region of interest" description="Disordered" evidence="9">
    <location>
        <begin position="481"/>
        <end position="530"/>
    </location>
</feature>
<dbReference type="PANTHER" id="PTHR43065:SF10">
    <property type="entry name" value="PEROXIDE STRESS-ACTIVATED HISTIDINE KINASE MAK3"/>
    <property type="match status" value="1"/>
</dbReference>
<feature type="transmembrane region" description="Helical" evidence="10">
    <location>
        <begin position="25"/>
        <end position="45"/>
    </location>
</feature>
<dbReference type="GO" id="GO:0005524">
    <property type="term" value="F:ATP binding"/>
    <property type="evidence" value="ECO:0007669"/>
    <property type="project" value="UniProtKB-KW"/>
</dbReference>
<reference evidence="12 13" key="2">
    <citation type="submission" date="2008-10" db="EMBL/GenBank/DDBJ databases">
        <authorList>
            <person name="Fulton L."/>
            <person name="Clifton S."/>
            <person name="Fulton B."/>
            <person name="Xu J."/>
            <person name="Minx P."/>
            <person name="Pepin K.H."/>
            <person name="Johnson M."/>
            <person name="Bhonagiri V."/>
            <person name="Nash W.E."/>
            <person name="Mardis E.R."/>
            <person name="Wilson R.K."/>
        </authorList>
    </citation>
    <scope>NUCLEOTIDE SEQUENCE [LARGE SCALE GENOMIC DNA]</scope>
    <source>
        <strain evidence="12 13">ATCC 29098</strain>
    </source>
</reference>
<keyword evidence="10" id="KW-1133">Transmembrane helix</keyword>
<dbReference type="Gene3D" id="1.10.287.130">
    <property type="match status" value="1"/>
</dbReference>
<reference evidence="12 13" key="1">
    <citation type="submission" date="2008-10" db="EMBL/GenBank/DDBJ databases">
        <title>Draft genome sequence of Desulvovibrio piger (ATCC 29098).</title>
        <authorList>
            <person name="Sudarsanam P."/>
            <person name="Ley R."/>
            <person name="Guruge J."/>
            <person name="Turnbaugh P.J."/>
            <person name="Mahowald M."/>
            <person name="Liep D."/>
            <person name="Gordon J."/>
        </authorList>
    </citation>
    <scope>NUCLEOTIDE SEQUENCE [LARGE SCALE GENOMIC DNA]</scope>
    <source>
        <strain evidence="12 13">ATCC 29098</strain>
    </source>
</reference>
<evidence type="ECO:0000313" key="12">
    <source>
        <dbReference type="EMBL" id="EEB32078.1"/>
    </source>
</evidence>
<dbReference type="InterPro" id="IPR004358">
    <property type="entry name" value="Sig_transdc_His_kin-like_C"/>
</dbReference>
<comment type="caution">
    <text evidence="12">The sequence shown here is derived from an EMBL/GenBank/DDBJ whole genome shotgun (WGS) entry which is preliminary data.</text>
</comment>
<organism evidence="12 13">
    <name type="scientific">Desulfovibrio piger ATCC 29098</name>
    <dbReference type="NCBI Taxonomy" id="411464"/>
    <lineage>
        <taxon>Bacteria</taxon>
        <taxon>Pseudomonadati</taxon>
        <taxon>Thermodesulfobacteriota</taxon>
        <taxon>Desulfovibrionia</taxon>
        <taxon>Desulfovibrionales</taxon>
        <taxon>Desulfovibrionaceae</taxon>
        <taxon>Desulfovibrio</taxon>
    </lineage>
</organism>
<dbReference type="RefSeq" id="WP_006009101.1">
    <property type="nucleotide sequence ID" value="NZ_DS996361.1"/>
</dbReference>
<evidence type="ECO:0000256" key="7">
    <source>
        <dbReference type="ARBA" id="ARBA00022840"/>
    </source>
</evidence>
<evidence type="ECO:0000256" key="10">
    <source>
        <dbReference type="SAM" id="Phobius"/>
    </source>
</evidence>
<dbReference type="CDD" id="cd00082">
    <property type="entry name" value="HisKA"/>
    <property type="match status" value="1"/>
</dbReference>
<evidence type="ECO:0000256" key="1">
    <source>
        <dbReference type="ARBA" id="ARBA00000085"/>
    </source>
</evidence>
<feature type="transmembrane region" description="Helical" evidence="10">
    <location>
        <begin position="212"/>
        <end position="238"/>
    </location>
</feature>
<dbReference type="InterPro" id="IPR036097">
    <property type="entry name" value="HisK_dim/P_sf"/>
</dbReference>
<dbReference type="HOGENOM" id="CLU_563520_0_0_7"/>
<dbReference type="SUPFAM" id="SSF55874">
    <property type="entry name" value="ATPase domain of HSP90 chaperone/DNA topoisomerase II/histidine kinase"/>
    <property type="match status" value="1"/>
</dbReference>
<dbReference type="Pfam" id="PF02518">
    <property type="entry name" value="HATPase_c"/>
    <property type="match status" value="1"/>
</dbReference>
<keyword evidence="6 12" id="KW-0418">Kinase</keyword>
<dbReference type="SUPFAM" id="SSF47384">
    <property type="entry name" value="Homodimeric domain of signal transducing histidine kinase"/>
    <property type="match status" value="1"/>
</dbReference>
<keyword evidence="7" id="KW-0067">ATP-binding</keyword>
<protein>
    <recommendedName>
        <fullName evidence="2">histidine kinase</fullName>
        <ecNumber evidence="2">2.7.13.3</ecNumber>
    </recommendedName>
</protein>
<keyword evidence="5" id="KW-0547">Nucleotide-binding</keyword>
<evidence type="ECO:0000256" key="6">
    <source>
        <dbReference type="ARBA" id="ARBA00022777"/>
    </source>
</evidence>
<comment type="catalytic activity">
    <reaction evidence="1">
        <text>ATP + protein L-histidine = ADP + protein N-phospho-L-histidine.</text>
        <dbReference type="EC" id="2.7.13.3"/>
    </reaction>
</comment>
<evidence type="ECO:0000259" key="11">
    <source>
        <dbReference type="PROSITE" id="PS50109"/>
    </source>
</evidence>
<dbReference type="SMART" id="SM00387">
    <property type="entry name" value="HATPase_c"/>
    <property type="match status" value="1"/>
</dbReference>
<dbReference type="GO" id="GO:0000155">
    <property type="term" value="F:phosphorelay sensor kinase activity"/>
    <property type="evidence" value="ECO:0007669"/>
    <property type="project" value="InterPro"/>
</dbReference>
<dbReference type="Pfam" id="PF00512">
    <property type="entry name" value="HisKA"/>
    <property type="match status" value="1"/>
</dbReference>
<evidence type="ECO:0000256" key="4">
    <source>
        <dbReference type="ARBA" id="ARBA00022679"/>
    </source>
</evidence>
<keyword evidence="3" id="KW-0597">Phosphoprotein</keyword>
<evidence type="ECO:0000313" key="13">
    <source>
        <dbReference type="Proteomes" id="UP000003676"/>
    </source>
</evidence>
<evidence type="ECO:0000256" key="5">
    <source>
        <dbReference type="ARBA" id="ARBA00022741"/>
    </source>
</evidence>
<feature type="compositionally biased region" description="Basic and acidic residues" evidence="9">
    <location>
        <begin position="516"/>
        <end position="530"/>
    </location>
</feature>
<dbReference type="OrthoDB" id="9808844at2"/>
<dbReference type="InterPro" id="IPR003594">
    <property type="entry name" value="HATPase_dom"/>
</dbReference>
<evidence type="ECO:0000256" key="3">
    <source>
        <dbReference type="ARBA" id="ARBA00022553"/>
    </source>
</evidence>
<dbReference type="PRINTS" id="PR00344">
    <property type="entry name" value="BCTRLSENSOR"/>
</dbReference>
<dbReference type="eggNOG" id="COG4191">
    <property type="taxonomic scope" value="Bacteria"/>
</dbReference>
<dbReference type="InterPro" id="IPR036890">
    <property type="entry name" value="HATPase_C_sf"/>
</dbReference>
<evidence type="ECO:0000256" key="2">
    <source>
        <dbReference type="ARBA" id="ARBA00012438"/>
    </source>
</evidence>
<accession>B6WY22</accession>
<dbReference type="InterPro" id="IPR003661">
    <property type="entry name" value="HisK_dim/P_dom"/>
</dbReference>
<dbReference type="SMART" id="SM00388">
    <property type="entry name" value="HisKA"/>
    <property type="match status" value="1"/>
</dbReference>
<keyword evidence="10" id="KW-0472">Membrane</keyword>
<dbReference type="Gene3D" id="3.30.565.10">
    <property type="entry name" value="Histidine kinase-like ATPase, C-terminal domain"/>
    <property type="match status" value="1"/>
</dbReference>
<dbReference type="PROSITE" id="PS50109">
    <property type="entry name" value="HIS_KIN"/>
    <property type="match status" value="1"/>
</dbReference>
<dbReference type="EC" id="2.7.13.3" evidence="2"/>
<dbReference type="AlphaFoldDB" id="B6WY22"/>
<keyword evidence="10" id="KW-0812">Transmembrane</keyword>
<dbReference type="Proteomes" id="UP000003676">
    <property type="component" value="Unassembled WGS sequence"/>
</dbReference>
<dbReference type="EMBL" id="ABXU01000088">
    <property type="protein sequence ID" value="EEB32078.1"/>
    <property type="molecule type" value="Genomic_DNA"/>
</dbReference>
<feature type="domain" description="Histidine kinase" evidence="11">
    <location>
        <begin position="274"/>
        <end position="482"/>
    </location>
</feature>
<sequence length="530" mass="57943">MFKGGTAAAGATAEQDLPLSYARTLSWLSLLVIMATSLVLSFFIANSAREALLTRQENFSRLLAENLNHQIYRRFALPTLLAHGRIALRQPSQYERLDQVVQSVVHGLPMERLRIYDFTRVVAYSTSREELGRMGVGPESLDDTLRGGVPKPELISNIPDWRAIFHLPLPSGTFVLRTLYPLRGEPLQPGAEPPIMGALELTQDITSDYEQILLFQGVVVVTCLLSSVIMFALLLMLIQRAERVLADRMAKNRQLENELHSNEKLVSMGRVIASIAHEIRNPLGIIRSSAELLQRRMGKADAGTSRILQAIYDESVRLSQTVNDFLDYARPRQPRQDLVDLDLVLSQVLAFLEGELGRVGVAVERATSPGLWVRGDKDLLYRAIYNILVNGQQAMDGPGIIRISSRMSDDGRVVLEALDSGPGFDPALLDSVLDPFFTTKDGGTGLGLPIVSSIINSHGGEIQLANGPEGGALVRILLPAAEPEHPEEPEVPAAVPAPAEVQPAAEESGETAAQPADKKENGTPEPRKES</sequence>
<keyword evidence="4" id="KW-0808">Transferase</keyword>
<dbReference type="STRING" id="901.DESPIGER_1471"/>
<evidence type="ECO:0000256" key="8">
    <source>
        <dbReference type="ARBA" id="ARBA00023012"/>
    </source>
</evidence>
<name>B6WY22_9BACT</name>
<dbReference type="PANTHER" id="PTHR43065">
    <property type="entry name" value="SENSOR HISTIDINE KINASE"/>
    <property type="match status" value="1"/>
</dbReference>
<evidence type="ECO:0000256" key="9">
    <source>
        <dbReference type="SAM" id="MobiDB-lite"/>
    </source>
</evidence>
<feature type="compositionally biased region" description="Low complexity" evidence="9">
    <location>
        <begin position="491"/>
        <end position="506"/>
    </location>
</feature>
<dbReference type="InterPro" id="IPR005467">
    <property type="entry name" value="His_kinase_dom"/>
</dbReference>
<gene>
    <name evidence="12" type="ORF">DESPIG_02998</name>
</gene>
<keyword evidence="8" id="KW-0902">Two-component regulatory system</keyword>